<dbReference type="GeneID" id="57477550"/>
<dbReference type="eggNOG" id="COG2977">
    <property type="taxonomic scope" value="Bacteria"/>
</dbReference>
<evidence type="ECO:0000256" key="4">
    <source>
        <dbReference type="ARBA" id="ARBA00011503"/>
    </source>
</evidence>
<evidence type="ECO:0000256" key="11">
    <source>
        <dbReference type="ARBA" id="ARBA00049191"/>
    </source>
</evidence>
<evidence type="ECO:0000259" key="15">
    <source>
        <dbReference type="Pfam" id="PF17837"/>
    </source>
</evidence>
<dbReference type="GO" id="GO:0008897">
    <property type="term" value="F:holo-[acyl-carrier-protein] synthase activity"/>
    <property type="evidence" value="ECO:0007669"/>
    <property type="project" value="InterPro"/>
</dbReference>
<feature type="domain" description="4'-phosphopantetheinyl transferase N-terminal" evidence="15">
    <location>
        <begin position="55"/>
        <end position="117"/>
    </location>
</feature>
<comment type="cofactor">
    <cofactor evidence="13">
        <name>Mg(2+)</name>
        <dbReference type="ChEBI" id="CHEBI:18420"/>
    </cofactor>
</comment>
<feature type="binding site" evidence="12">
    <location>
        <position position="128"/>
    </location>
    <ligand>
        <name>CoA</name>
        <dbReference type="ChEBI" id="CHEBI:57287"/>
    </ligand>
</feature>
<feature type="binding site" evidence="12">
    <location>
        <begin position="106"/>
        <end position="107"/>
    </location>
    <ligand>
        <name>CoA</name>
        <dbReference type="ChEBI" id="CHEBI:57287"/>
    </ligand>
</feature>
<dbReference type="Pfam" id="PF17837">
    <property type="entry name" value="4PPT_N"/>
    <property type="match status" value="1"/>
</dbReference>
<dbReference type="InterPro" id="IPR008278">
    <property type="entry name" value="4-PPantetheinyl_Trfase_dom"/>
</dbReference>
<evidence type="ECO:0000256" key="1">
    <source>
        <dbReference type="ARBA" id="ARBA00003937"/>
    </source>
</evidence>
<dbReference type="InterPro" id="IPR037143">
    <property type="entry name" value="4-PPantetheinyl_Trfase_dom_sf"/>
</dbReference>
<dbReference type="RefSeq" id="WP_015636663.1">
    <property type="nucleotide sequence ID" value="NC_021237.1"/>
</dbReference>
<evidence type="ECO:0000256" key="3">
    <source>
        <dbReference type="ARBA" id="ARBA00008342"/>
    </source>
</evidence>
<comment type="similarity">
    <text evidence="3">Belongs to the P-Pant transferase superfamily. EntD family.</text>
</comment>
<feature type="binding site" evidence="13">
    <location>
        <position position="130"/>
    </location>
    <ligand>
        <name>Mg(2+)</name>
        <dbReference type="ChEBI" id="CHEBI:18420"/>
    </ligand>
</feature>
<evidence type="ECO:0000313" key="17">
    <source>
        <dbReference type="Proteomes" id="UP000013940"/>
    </source>
</evidence>
<feature type="binding site" evidence="12">
    <location>
        <position position="178"/>
    </location>
    <ligand>
        <name>CoA</name>
        <dbReference type="ChEBI" id="CHEBI:57287"/>
    </ligand>
</feature>
<dbReference type="Pfam" id="PF01648">
    <property type="entry name" value="ACPS"/>
    <property type="match status" value="1"/>
</dbReference>
<dbReference type="EMBL" id="CP003190">
    <property type="protein sequence ID" value="AGL86299.1"/>
    <property type="molecule type" value="Genomic_DNA"/>
</dbReference>
<keyword evidence="6" id="KW-0808">Transferase</keyword>
<accession>A0A2C9ERS5</accession>
<evidence type="ECO:0000256" key="13">
    <source>
        <dbReference type="PIRSR" id="PIRSR603542-2"/>
    </source>
</evidence>
<proteinExistence type="inferred from homology"/>
<dbReference type="PANTHER" id="PTHR38096:SF1">
    <property type="entry name" value="ENTEROBACTIN SYNTHASE COMPONENT D"/>
    <property type="match status" value="1"/>
</dbReference>
<evidence type="ECO:0000256" key="12">
    <source>
        <dbReference type="PIRSR" id="PIRSR603542-1"/>
    </source>
</evidence>
<dbReference type="GO" id="GO:0005886">
    <property type="term" value="C:plasma membrane"/>
    <property type="evidence" value="ECO:0007669"/>
    <property type="project" value="TreeGrafter"/>
</dbReference>
<evidence type="ECO:0000256" key="8">
    <source>
        <dbReference type="ARBA" id="ARBA00029894"/>
    </source>
</evidence>
<dbReference type="HOGENOM" id="CLU_075076_2_0_6"/>
<dbReference type="InterPro" id="IPR041354">
    <property type="entry name" value="4PPT_N"/>
</dbReference>
<evidence type="ECO:0000256" key="5">
    <source>
        <dbReference type="ARBA" id="ARBA00019087"/>
    </source>
</evidence>
<comment type="function">
    <text evidence="1">Involved in the biosynthesis of the siderophore enterobactin (enterochelin), which is a macrocyclic trimeric lactone of N-(2,3-dihydroxybenzoyl)-serine. The serine trilactone serves as a scaffolding for the three catechol functionalities that provide hexadentate coordination for the tightly ligated iron(2+) atoms. Plays an essential role in the assembly of the enterobactin by catalyzing the transfer of the 4'-phosphopantetheine (Ppant) moiety from coenzyme A to the apo-domains of both EntB (ArCP domain) and EntF (PCP domain) to yield their holo-forms which make them competent for the activation of 2,3-dihydroxybenzoate (DHB) and L-serine, respectively.</text>
</comment>
<evidence type="ECO:0000259" key="14">
    <source>
        <dbReference type="Pfam" id="PF01648"/>
    </source>
</evidence>
<organism evidence="16 17">
    <name type="scientific">Pseudomonas protegens (strain DSM 19095 / LMG 27888 / CFBP 6595 / CHA0)</name>
    <dbReference type="NCBI Taxonomy" id="1124983"/>
    <lineage>
        <taxon>Bacteria</taxon>
        <taxon>Pseudomonadati</taxon>
        <taxon>Pseudomonadota</taxon>
        <taxon>Gammaproteobacteria</taxon>
        <taxon>Pseudomonadales</taxon>
        <taxon>Pseudomonadaceae</taxon>
        <taxon>Pseudomonas</taxon>
    </lineage>
</organism>
<evidence type="ECO:0000313" key="16">
    <source>
        <dbReference type="EMBL" id="AGL86299.1"/>
    </source>
</evidence>
<sequence>MNALPPLPACCTPLDAAWPLPNVLPQALWLSTRFDPGQLAADDFQRSGIEAPPSIQRSVAKRQAEFLAGRLCARAALQQLQRLDWVPPIGDDRAPIWPEHICGSITHSSGRAAAIVADKQHWRGLGMDLEHLLSAERAAKLAEQILTPAELQRRDQLPAELHALAVTLTFSIKESLFKALYPLVHKRFYFEHAEVLEWSAEGPVRMRLLTDLSEEWQHGRELQGQFAVQDDHLLSLVAIKA</sequence>
<feature type="binding site" evidence="12">
    <location>
        <position position="70"/>
    </location>
    <ligand>
        <name>CoA</name>
        <dbReference type="ChEBI" id="CHEBI:57287"/>
    </ligand>
</feature>
<evidence type="ECO:0000256" key="9">
    <source>
        <dbReference type="ARBA" id="ARBA00031996"/>
    </source>
</evidence>
<dbReference type="PANTHER" id="PTHR38096">
    <property type="entry name" value="ENTEROBACTIN SYNTHASE COMPONENT D"/>
    <property type="match status" value="1"/>
</dbReference>
<feature type="binding site" evidence="12">
    <location>
        <position position="62"/>
    </location>
    <ligand>
        <name>CoA</name>
        <dbReference type="ChEBI" id="CHEBI:57287"/>
    </ligand>
</feature>
<dbReference type="SUPFAM" id="SSF56214">
    <property type="entry name" value="4'-phosphopantetheinyl transferase"/>
    <property type="match status" value="1"/>
</dbReference>
<dbReference type="PRINTS" id="PR01399">
    <property type="entry name" value="ENTSNTHTASED"/>
</dbReference>
<keyword evidence="7" id="KW-0259">Enterobactin biosynthesis</keyword>
<dbReference type="Gene3D" id="3.90.470.20">
    <property type="entry name" value="4'-phosphopantetheinyl transferase domain"/>
    <property type="match status" value="1"/>
</dbReference>
<dbReference type="KEGG" id="pprc:PFLCHA0_c45440"/>
<protein>
    <recommendedName>
        <fullName evidence="5">Enterobactin synthase component D</fullName>
    </recommendedName>
    <alternativeName>
        <fullName evidence="8">4'-phosphopantetheinyl transferase EntD</fullName>
    </alternativeName>
    <alternativeName>
        <fullName evidence="9">Enterochelin synthase D</fullName>
    </alternativeName>
</protein>
<dbReference type="GO" id="GO:0009239">
    <property type="term" value="P:enterobactin biosynthetic process"/>
    <property type="evidence" value="ECO:0007669"/>
    <property type="project" value="UniProtKB-UniPathway"/>
</dbReference>
<dbReference type="Proteomes" id="UP000013940">
    <property type="component" value="Chromosome"/>
</dbReference>
<comment type="catalytic activity">
    <reaction evidence="10">
        <text>apo-[aryl-carrier protein] + CoA = holo-[aryl-carrier protein] + adenosine 3',5'-bisphosphate + H(+)</text>
        <dbReference type="Rhea" id="RHEA:48404"/>
        <dbReference type="Rhea" id="RHEA-COMP:15903"/>
        <dbReference type="Rhea" id="RHEA-COMP:17557"/>
        <dbReference type="ChEBI" id="CHEBI:15378"/>
        <dbReference type="ChEBI" id="CHEBI:29999"/>
        <dbReference type="ChEBI" id="CHEBI:57287"/>
        <dbReference type="ChEBI" id="CHEBI:58343"/>
        <dbReference type="ChEBI" id="CHEBI:64479"/>
    </reaction>
</comment>
<reference evidence="17" key="1">
    <citation type="journal article" date="2014" name="Genome Announc.">
        <title>Full-genome sequence of the plant growth-promoting bacterium Pseudomonas protegens CHA0.</title>
        <authorList>
            <person name="Jousset A."/>
            <person name="Schuldes J."/>
            <person name="Keel C."/>
            <person name="Maurhofer M."/>
            <person name="Daniel R."/>
            <person name="Scheu S."/>
            <person name="Thuermer A."/>
        </authorList>
    </citation>
    <scope>NUCLEOTIDE SEQUENCE [LARGE SCALE GENOMIC DNA]</scope>
    <source>
        <strain evidence="17">DSM 19095 / LMG 27888 / CFBP 6595 / CHA0</strain>
    </source>
</reference>
<evidence type="ECO:0000256" key="10">
    <source>
        <dbReference type="ARBA" id="ARBA00049176"/>
    </source>
</evidence>
<feature type="binding site" evidence="13">
    <location>
        <position position="128"/>
    </location>
    <ligand>
        <name>Mg(2+)</name>
        <dbReference type="ChEBI" id="CHEBI:18420"/>
    </ligand>
</feature>
<comment type="subunit">
    <text evidence="4">EntB, EntD, EntE, and EntF form a multienzyme complex called enterobactin synthase.</text>
</comment>
<dbReference type="InterPro" id="IPR003542">
    <property type="entry name" value="Enbac_synth_compD-like"/>
</dbReference>
<dbReference type="GO" id="GO:0009366">
    <property type="term" value="C:enterobactin synthetase complex"/>
    <property type="evidence" value="ECO:0007669"/>
    <property type="project" value="InterPro"/>
</dbReference>
<evidence type="ECO:0000256" key="7">
    <source>
        <dbReference type="ARBA" id="ARBA00023191"/>
    </source>
</evidence>
<gene>
    <name evidence="16" type="ORF">PFLCHA0_c45440</name>
</gene>
<dbReference type="UniPathway" id="UPA00017"/>
<feature type="binding site" evidence="12">
    <location>
        <position position="174"/>
    </location>
    <ligand>
        <name>CoA</name>
        <dbReference type="ChEBI" id="CHEBI:57287"/>
    </ligand>
</feature>
<evidence type="ECO:0000256" key="6">
    <source>
        <dbReference type="ARBA" id="ARBA00022679"/>
    </source>
</evidence>
<dbReference type="GO" id="GO:0000287">
    <property type="term" value="F:magnesium ion binding"/>
    <property type="evidence" value="ECO:0007669"/>
    <property type="project" value="InterPro"/>
</dbReference>
<keyword evidence="13" id="KW-0479">Metal-binding</keyword>
<evidence type="ECO:0000256" key="2">
    <source>
        <dbReference type="ARBA" id="ARBA00004993"/>
    </source>
</evidence>
<comment type="pathway">
    <text evidence="2">Siderophore biosynthesis; enterobactin biosynthesis.</text>
</comment>
<comment type="catalytic activity">
    <reaction evidence="11">
        <text>apo-[peptidyl-carrier protein] + CoA = holo-[peptidyl-carrier protein] + adenosine 3',5'-bisphosphate + H(+)</text>
        <dbReference type="Rhea" id="RHEA:46228"/>
        <dbReference type="Rhea" id="RHEA-COMP:11479"/>
        <dbReference type="Rhea" id="RHEA-COMP:11480"/>
        <dbReference type="ChEBI" id="CHEBI:15378"/>
        <dbReference type="ChEBI" id="CHEBI:29999"/>
        <dbReference type="ChEBI" id="CHEBI:57287"/>
        <dbReference type="ChEBI" id="CHEBI:58343"/>
        <dbReference type="ChEBI" id="CHEBI:64479"/>
    </reaction>
</comment>
<name>A0A2C9ERS5_PSEPH</name>
<keyword evidence="13" id="KW-0460">Magnesium</keyword>
<dbReference type="AlphaFoldDB" id="A0A2C9ERS5"/>
<feature type="domain" description="4'-phosphopantetheinyl transferase" evidence="14">
    <location>
        <begin position="124"/>
        <end position="225"/>
    </location>
</feature>